<feature type="region of interest" description="Disordered" evidence="1">
    <location>
        <begin position="285"/>
        <end position="319"/>
    </location>
</feature>
<dbReference type="GeneID" id="110976145"/>
<evidence type="ECO:0000256" key="1">
    <source>
        <dbReference type="SAM" id="MobiDB-lite"/>
    </source>
</evidence>
<feature type="compositionally biased region" description="Low complexity" evidence="1">
    <location>
        <begin position="296"/>
        <end position="319"/>
    </location>
</feature>
<evidence type="ECO:0000313" key="2">
    <source>
        <dbReference type="Proteomes" id="UP000694845"/>
    </source>
</evidence>
<dbReference type="AlphaFoldDB" id="A0A8B7XX96"/>
<accession>A0A8B7XX96</accession>
<dbReference type="KEGG" id="aplc:110976145"/>
<organism evidence="2 3">
    <name type="scientific">Acanthaster planci</name>
    <name type="common">Crown-of-thorns starfish</name>
    <dbReference type="NCBI Taxonomy" id="133434"/>
    <lineage>
        <taxon>Eukaryota</taxon>
        <taxon>Metazoa</taxon>
        <taxon>Echinodermata</taxon>
        <taxon>Eleutherozoa</taxon>
        <taxon>Asterozoa</taxon>
        <taxon>Asteroidea</taxon>
        <taxon>Valvatacea</taxon>
        <taxon>Valvatida</taxon>
        <taxon>Acanthasteridae</taxon>
        <taxon>Acanthaster</taxon>
    </lineage>
</organism>
<dbReference type="Proteomes" id="UP000694845">
    <property type="component" value="Unplaced"/>
</dbReference>
<reference evidence="3" key="1">
    <citation type="submission" date="2025-08" db="UniProtKB">
        <authorList>
            <consortium name="RefSeq"/>
        </authorList>
    </citation>
    <scope>IDENTIFICATION</scope>
</reference>
<protein>
    <submittedName>
        <fullName evidence="3">Postacrosomal sheath WW domain-binding protein-like isoform X1</fullName>
    </submittedName>
</protein>
<name>A0A8B7XX96_ACAPL</name>
<proteinExistence type="predicted"/>
<keyword evidence="2" id="KW-1185">Reference proteome</keyword>
<evidence type="ECO:0000313" key="3">
    <source>
        <dbReference type="RefSeq" id="XP_022084882.1"/>
    </source>
</evidence>
<gene>
    <name evidence="3" type="primary">LOC110976145</name>
</gene>
<dbReference type="RefSeq" id="XP_022084882.1">
    <property type="nucleotide sequence ID" value="XM_022229190.1"/>
</dbReference>
<sequence length="319" mass="33854">MWTVTFVSATSLQFFIHVIEFGTRPVNRARQIILRHTMVVHRTNAQPGYFHVKLDRVWEYQHHFRNDHLLRGFCVAVIFLSLSSHIMYGYGCGGAASHKHAMREARAEMREAHLQNKAAHAAMHGNVARAAHLQMKANMAHHTAVQEHALASATSHYHTCPPPCIPSPCIPPPCSAGLPSTVVVHHVAPTPQLDYPTGTIAPPPAQPPPAYPAAPSTYPAAPTGYPAAPTGYPAAPTGYPAAPTGYPAATTGYPSAPTGYPAATTGYPAAPTGYPAATTGYPAAPTGYPAPPSYPGQPAYPAASASPYSAPTAYRNPYQ</sequence>